<feature type="compositionally biased region" description="Low complexity" evidence="11">
    <location>
        <begin position="212"/>
        <end position="225"/>
    </location>
</feature>
<dbReference type="InterPro" id="IPR028565">
    <property type="entry name" value="MHD"/>
</dbReference>
<dbReference type="GO" id="GO:0006888">
    <property type="term" value="P:endoplasmic reticulum to Golgi vesicle-mediated transport"/>
    <property type="evidence" value="ECO:0007669"/>
    <property type="project" value="TreeGrafter"/>
</dbReference>
<comment type="similarity">
    <text evidence="1 9">Belongs to the adaptor complexes medium subunit family. Delta-COP subfamily.</text>
</comment>
<comment type="function">
    <text evidence="9">The coatomer is a cytosolic protein complex that binds to dilysine motifs and reversibly associates with Golgi non-clathrin-coated vesicles, which further mediate biosynthetic protein transport from the ER, via the Golgi up to the trans Golgi network. Coatomer complex is required for budding from Golgi membranes, and is essential for the retrograde Golgi-to-ER transport of dilysine-tagged proteins.</text>
</comment>
<dbReference type="InterPro" id="IPR036168">
    <property type="entry name" value="AP2_Mu_C_sf"/>
</dbReference>
<dbReference type="Gene3D" id="2.60.40.1170">
    <property type="entry name" value="Mu homology domain, subdomain B"/>
    <property type="match status" value="2"/>
</dbReference>
<dbReference type="AlphaFoldDB" id="A0A109UXZ7"/>
<keyword evidence="8 9" id="KW-0968">Cytoplasmic vesicle</keyword>
<dbReference type="GO" id="GO:0006890">
    <property type="term" value="P:retrograde vesicle-mediated transport, Golgi to endoplasmic reticulum"/>
    <property type="evidence" value="ECO:0007669"/>
    <property type="project" value="UniProtKB-UniRule"/>
</dbReference>
<evidence type="ECO:0000256" key="9">
    <source>
        <dbReference type="RuleBase" id="RU364018"/>
    </source>
</evidence>
<evidence type="ECO:0000313" key="14">
    <source>
        <dbReference type="Proteomes" id="UP000243052"/>
    </source>
</evidence>
<evidence type="ECO:0000256" key="11">
    <source>
        <dbReference type="SAM" id="MobiDB-lite"/>
    </source>
</evidence>
<keyword evidence="4 9" id="KW-0931">ER-Golgi transport</keyword>
<organism evidence="13 14">
    <name type="scientific">Eremothecium sinecaudum</name>
    <dbReference type="NCBI Taxonomy" id="45286"/>
    <lineage>
        <taxon>Eukaryota</taxon>
        <taxon>Fungi</taxon>
        <taxon>Dikarya</taxon>
        <taxon>Ascomycota</taxon>
        <taxon>Saccharomycotina</taxon>
        <taxon>Saccharomycetes</taxon>
        <taxon>Saccharomycetales</taxon>
        <taxon>Saccharomycetaceae</taxon>
        <taxon>Eremothecium</taxon>
    </lineage>
</organism>
<evidence type="ECO:0000256" key="5">
    <source>
        <dbReference type="ARBA" id="ARBA00022927"/>
    </source>
</evidence>
<reference evidence="13 14" key="1">
    <citation type="submission" date="2016-01" db="EMBL/GenBank/DDBJ databases">
        <title>Genome sequence of the yeast Holleya sinecauda.</title>
        <authorList>
            <person name="Dietrich F.S."/>
        </authorList>
    </citation>
    <scope>NUCLEOTIDE SEQUENCE [LARGE SCALE GENOMIC DNA]</scope>
    <source>
        <strain evidence="13 14">ATCC 58844</strain>
    </source>
</reference>
<keyword evidence="5 9" id="KW-0653">Protein transport</keyword>
<dbReference type="Proteomes" id="UP000243052">
    <property type="component" value="Chromosome iii"/>
</dbReference>
<dbReference type="EMBL" id="CP014243">
    <property type="protein sequence ID" value="AMD19608.1"/>
    <property type="molecule type" value="Genomic_DNA"/>
</dbReference>
<protein>
    <recommendedName>
        <fullName evidence="9">Coatomer subunit delta</fullName>
    </recommendedName>
</protein>
<comment type="subunit">
    <text evidence="9">Oligomeric complex that consists of at least the alpha, beta, beta', gamma, delta, epsilon and zeta subunits.</text>
</comment>
<proteinExistence type="inferred from homology"/>
<dbReference type="FunFam" id="3.30.450.60:FF:000020">
    <property type="entry name" value="Coatomer subunit delta"/>
    <property type="match status" value="1"/>
</dbReference>
<dbReference type="InterPro" id="IPR022775">
    <property type="entry name" value="AP_mu_sigma_su"/>
</dbReference>
<dbReference type="GO" id="GO:0030126">
    <property type="term" value="C:COPI vesicle coat"/>
    <property type="evidence" value="ECO:0007669"/>
    <property type="project" value="UniProtKB-UniRule"/>
</dbReference>
<gene>
    <name evidence="13" type="ORF">AW171_hschr31448</name>
</gene>
<dbReference type="PROSITE" id="PS51072">
    <property type="entry name" value="MHD"/>
    <property type="match status" value="1"/>
</dbReference>
<dbReference type="Pfam" id="PF01217">
    <property type="entry name" value="Clat_adaptor_s"/>
    <property type="match status" value="1"/>
</dbReference>
<dbReference type="STRING" id="45286.A0A109UXZ7"/>
<feature type="region of interest" description="Disordered" evidence="11">
    <location>
        <begin position="212"/>
        <end position="251"/>
    </location>
</feature>
<feature type="domain" description="MHD" evidence="12">
    <location>
        <begin position="281"/>
        <end position="533"/>
    </location>
</feature>
<keyword evidence="14" id="KW-1185">Reference proteome</keyword>
<dbReference type="RefSeq" id="XP_017986604.1">
    <property type="nucleotide sequence ID" value="XM_018131508.1"/>
</dbReference>
<dbReference type="Gene3D" id="3.30.450.60">
    <property type="match status" value="1"/>
</dbReference>
<keyword evidence="2 9" id="KW-0813">Transport</keyword>
<evidence type="ECO:0000256" key="2">
    <source>
        <dbReference type="ARBA" id="ARBA00022448"/>
    </source>
</evidence>
<dbReference type="Pfam" id="PF00928">
    <property type="entry name" value="Adap_comp_sub"/>
    <property type="match status" value="1"/>
</dbReference>
<evidence type="ECO:0000259" key="12">
    <source>
        <dbReference type="PROSITE" id="PS51072"/>
    </source>
</evidence>
<evidence type="ECO:0000313" key="13">
    <source>
        <dbReference type="EMBL" id="AMD19608.1"/>
    </source>
</evidence>
<dbReference type="PANTHER" id="PTHR10121:SF0">
    <property type="entry name" value="COATOMER SUBUNIT DELTA"/>
    <property type="match status" value="1"/>
</dbReference>
<dbReference type="OrthoDB" id="10266042at2759"/>
<evidence type="ECO:0000256" key="8">
    <source>
        <dbReference type="ARBA" id="ARBA00023329"/>
    </source>
</evidence>
<dbReference type="SUPFAM" id="SSF64356">
    <property type="entry name" value="SNARE-like"/>
    <property type="match status" value="1"/>
</dbReference>
<dbReference type="GO" id="GO:0051645">
    <property type="term" value="P:Golgi localization"/>
    <property type="evidence" value="ECO:0007669"/>
    <property type="project" value="TreeGrafter"/>
</dbReference>
<name>A0A109UXZ7_9SACH</name>
<dbReference type="CDD" id="cd09254">
    <property type="entry name" value="AP_delta-COPI_MHD"/>
    <property type="match status" value="1"/>
</dbReference>
<keyword evidence="7 9" id="KW-0472">Membrane</keyword>
<dbReference type="PANTHER" id="PTHR10121">
    <property type="entry name" value="COATOMER SUBUNIT DELTA"/>
    <property type="match status" value="1"/>
</dbReference>
<dbReference type="GO" id="GO:0015031">
    <property type="term" value="P:protein transport"/>
    <property type="evidence" value="ECO:0007669"/>
    <property type="project" value="UniProtKB-KW"/>
</dbReference>
<evidence type="ECO:0000256" key="7">
    <source>
        <dbReference type="ARBA" id="ARBA00023136"/>
    </source>
</evidence>
<dbReference type="InterPro" id="IPR011012">
    <property type="entry name" value="Longin-like_dom_sf"/>
</dbReference>
<dbReference type="GO" id="GO:0000139">
    <property type="term" value="C:Golgi membrane"/>
    <property type="evidence" value="ECO:0007669"/>
    <property type="project" value="UniProtKB-SubCell"/>
</dbReference>
<evidence type="ECO:0000256" key="3">
    <source>
        <dbReference type="ARBA" id="ARBA00022490"/>
    </source>
</evidence>
<keyword evidence="3 9" id="KW-0963">Cytoplasm</keyword>
<evidence type="ECO:0000256" key="4">
    <source>
        <dbReference type="ARBA" id="ARBA00022892"/>
    </source>
</evidence>
<dbReference type="SUPFAM" id="SSF49447">
    <property type="entry name" value="Second domain of Mu2 adaptin subunit (ap50) of ap2 adaptor"/>
    <property type="match status" value="1"/>
</dbReference>
<dbReference type="InterPro" id="IPR027059">
    <property type="entry name" value="Coatomer_dsu"/>
</dbReference>
<keyword evidence="6 9" id="KW-0333">Golgi apparatus</keyword>
<evidence type="ECO:0000256" key="1">
    <source>
        <dbReference type="ARBA" id="ARBA00010516"/>
    </source>
</evidence>
<dbReference type="CDD" id="cd14830">
    <property type="entry name" value="Delta_COP_N"/>
    <property type="match status" value="1"/>
</dbReference>
<sequence length="533" mass="59743">MVVLAVSITTRSGKPLLSRQFRDITKGRVMELLSNFQNIVANSSRQHTFVEDEHVRYLYKPLDDFYIILITNRQSNIIQDMDTLNLFAQTVNSNLKGFSEEEVLDGAFDILGSFDEIISLGYKENLSLNQINTFLSMESHEEKIQEIIERSKEFEAAEERKRRAREISRREHEKKLGIAAAETFGQAPFHNSSERNMSDAYKSYYSNASAAAQQSYKHLQQQQSYNERSISPPGSHSEATRKGPSMKLGGKRDIIVPDLGARAASKPEITVLQPVEEKRTNNGILINIRETINAEITRDGAIATSELKGILELRVNDPELAQLKIILNQEVNAKDRTLQFKTHPKVDNSIFMSSKVISLKDPSKPFPSNDQSLGVLRWRKVGSADDNSLIPLQVSTWVSPASAGIFEVSMEFEITESYGLPLKDVRFIFPLYTTNVVLKDDSDGVSIESTDEEHGVILKVDTIEPGTSGVFSIAIEAQYEDALFPMNIVFSNPESSSTFSNVSISQVTHSLDEQKTLPFDCVSILNSDEYVVV</sequence>
<comment type="subcellular location">
    <subcellularLocation>
        <location evidence="9 10">Cytoplasm</location>
    </subcellularLocation>
    <subcellularLocation>
        <location evidence="9 10">Cytoplasmic vesicle</location>
        <location evidence="9 10">COPI-coated vesicle membrane</location>
        <topology evidence="9 10">Peripheral membrane protein</topology>
        <orientation evidence="9 10">Cytoplasmic side</orientation>
    </subcellularLocation>
    <subcellularLocation>
        <location evidence="9 10">Golgi apparatus membrane</location>
        <topology evidence="9 10">Peripheral membrane protein</topology>
        <orientation evidence="9 10">Cytoplasmic side</orientation>
    </subcellularLocation>
</comment>
<evidence type="ECO:0000256" key="10">
    <source>
        <dbReference type="RuleBase" id="RU366052"/>
    </source>
</evidence>
<accession>A0A109UXZ7</accession>
<evidence type="ECO:0000256" key="6">
    <source>
        <dbReference type="ARBA" id="ARBA00023034"/>
    </source>
</evidence>
<dbReference type="GeneID" id="28722813"/>